<dbReference type="SUPFAM" id="SSF46785">
    <property type="entry name" value="Winged helix' DNA-binding domain"/>
    <property type="match status" value="1"/>
</dbReference>
<accession>A0ABQ5MRE6</accession>
<keyword evidence="4" id="KW-0804">Transcription</keyword>
<protein>
    <submittedName>
        <fullName evidence="6">Transcriptional regulator</fullName>
    </submittedName>
</protein>
<evidence type="ECO:0000313" key="6">
    <source>
        <dbReference type="EMBL" id="GLB66575.1"/>
    </source>
</evidence>
<keyword evidence="7" id="KW-1185">Reference proteome</keyword>
<evidence type="ECO:0000256" key="2">
    <source>
        <dbReference type="ARBA" id="ARBA00023015"/>
    </source>
</evidence>
<dbReference type="InterPro" id="IPR036390">
    <property type="entry name" value="WH_DNA-bd_sf"/>
</dbReference>
<proteinExistence type="inferred from homology"/>
<dbReference type="Gene3D" id="3.40.190.10">
    <property type="entry name" value="Periplasmic binding protein-like II"/>
    <property type="match status" value="2"/>
</dbReference>
<feature type="domain" description="HTH lysR-type" evidence="5">
    <location>
        <begin position="2"/>
        <end position="59"/>
    </location>
</feature>
<comment type="similarity">
    <text evidence="1">Belongs to the LysR transcriptional regulatory family.</text>
</comment>
<dbReference type="SUPFAM" id="SSF53850">
    <property type="entry name" value="Periplasmic binding protein-like II"/>
    <property type="match status" value="1"/>
</dbReference>
<dbReference type="PROSITE" id="PS50931">
    <property type="entry name" value="HTH_LYSR"/>
    <property type="match status" value="1"/>
</dbReference>
<dbReference type="Gene3D" id="1.10.10.10">
    <property type="entry name" value="Winged helix-like DNA-binding domain superfamily/Winged helix DNA-binding domain"/>
    <property type="match status" value="1"/>
</dbReference>
<comment type="caution">
    <text evidence="6">The sequence shown here is derived from an EMBL/GenBank/DDBJ whole genome shotgun (WGS) entry which is preliminary data.</text>
</comment>
<evidence type="ECO:0000259" key="5">
    <source>
        <dbReference type="PROSITE" id="PS50931"/>
    </source>
</evidence>
<dbReference type="InterPro" id="IPR036388">
    <property type="entry name" value="WH-like_DNA-bd_sf"/>
</dbReference>
<dbReference type="RefSeq" id="WP_264794723.1">
    <property type="nucleotide sequence ID" value="NZ_BRVS01000004.1"/>
</dbReference>
<dbReference type="PANTHER" id="PTHR30118">
    <property type="entry name" value="HTH-TYPE TRANSCRIPTIONAL REGULATOR LEUO-RELATED"/>
    <property type="match status" value="1"/>
</dbReference>
<keyword evidence="3" id="KW-0238">DNA-binding</keyword>
<organism evidence="6 7">
    <name type="scientific">Arthrobacter mangrovi</name>
    <dbReference type="NCBI Taxonomy" id="2966350"/>
    <lineage>
        <taxon>Bacteria</taxon>
        <taxon>Bacillati</taxon>
        <taxon>Actinomycetota</taxon>
        <taxon>Actinomycetes</taxon>
        <taxon>Micrococcales</taxon>
        <taxon>Micrococcaceae</taxon>
        <taxon>Arthrobacter</taxon>
    </lineage>
</organism>
<dbReference type="InterPro" id="IPR005119">
    <property type="entry name" value="LysR_subst-bd"/>
</dbReference>
<dbReference type="Pfam" id="PF03466">
    <property type="entry name" value="LysR_substrate"/>
    <property type="match status" value="1"/>
</dbReference>
<dbReference type="InterPro" id="IPR050389">
    <property type="entry name" value="LysR-type_TF"/>
</dbReference>
<evidence type="ECO:0000256" key="1">
    <source>
        <dbReference type="ARBA" id="ARBA00009437"/>
    </source>
</evidence>
<dbReference type="EMBL" id="BRVS01000004">
    <property type="protein sequence ID" value="GLB66575.1"/>
    <property type="molecule type" value="Genomic_DNA"/>
</dbReference>
<keyword evidence="2" id="KW-0805">Transcription regulation</keyword>
<dbReference type="Proteomes" id="UP001209654">
    <property type="component" value="Unassembled WGS sequence"/>
</dbReference>
<reference evidence="6 7" key="1">
    <citation type="journal article" date="2023" name="Int. J. Syst. Evol. Microbiol.">
        <title>Arthrobacter mangrovi sp. nov., an actinobacterium isolated from the rhizosphere of a mangrove.</title>
        <authorList>
            <person name="Hamada M."/>
            <person name="Saitou S."/>
            <person name="Enomoto N."/>
            <person name="Nanri K."/>
            <person name="Hidaka K."/>
            <person name="Miura T."/>
            <person name="Tamura T."/>
        </authorList>
    </citation>
    <scope>NUCLEOTIDE SEQUENCE [LARGE SCALE GENOMIC DNA]</scope>
    <source>
        <strain evidence="6 7">NBRC 112813</strain>
    </source>
</reference>
<evidence type="ECO:0000313" key="7">
    <source>
        <dbReference type="Proteomes" id="UP001209654"/>
    </source>
</evidence>
<gene>
    <name evidence="6" type="ORF">AHIS1636_10140</name>
</gene>
<dbReference type="InterPro" id="IPR000847">
    <property type="entry name" value="LysR_HTH_N"/>
</dbReference>
<name>A0ABQ5MRE6_9MICC</name>
<evidence type="ECO:0000256" key="3">
    <source>
        <dbReference type="ARBA" id="ARBA00023125"/>
    </source>
</evidence>
<sequence length="290" mass="31042">MVDLNLIRVFSAVIEEGSVTAAAERLKMSQPSVTQGLNRLRRATGSDLFRRQGRGIAPTRAALQLYEEVGRLPMIADAAIDRLSRFDPPTARTTFRVALTDLGQTVFLPALVSGLAAAAPHCSLDVVNLDTETAGDGLVAGDLDLAVSSTLLEGALRTSIIRWDRYCCVSKRDRFGGGTPTLEEMTLLPRVVVRGTTGHALMHSLLPPPVEGSVHVSGFGAIPGILAASELIAFVPEVVTADWVARWGFAVSPLPREEFAAPVRAHAALDTSSSATAWFVEWAIETMRSL</sequence>
<evidence type="ECO:0000256" key="4">
    <source>
        <dbReference type="ARBA" id="ARBA00023163"/>
    </source>
</evidence>
<dbReference type="PANTHER" id="PTHR30118:SF15">
    <property type="entry name" value="TRANSCRIPTIONAL REGULATORY PROTEIN"/>
    <property type="match status" value="1"/>
</dbReference>
<dbReference type="PRINTS" id="PR00039">
    <property type="entry name" value="HTHLYSR"/>
</dbReference>
<dbReference type="Pfam" id="PF00126">
    <property type="entry name" value="HTH_1"/>
    <property type="match status" value="1"/>
</dbReference>